<name>A0A512M5Z4_9BACT</name>
<dbReference type="RefSeq" id="WP_146849757.1">
    <property type="nucleotide sequence ID" value="NZ_BKAG01000008.1"/>
</dbReference>
<protein>
    <recommendedName>
        <fullName evidence="3">SWIM-type domain-containing protein</fullName>
    </recommendedName>
</protein>
<evidence type="ECO:0000313" key="4">
    <source>
        <dbReference type="EMBL" id="GEP42152.1"/>
    </source>
</evidence>
<feature type="domain" description="SWIM-type" evidence="3">
    <location>
        <begin position="137"/>
        <end position="178"/>
    </location>
</feature>
<dbReference type="Proteomes" id="UP000321577">
    <property type="component" value="Unassembled WGS sequence"/>
</dbReference>
<organism evidence="4 5">
    <name type="scientific">Brevifollis gellanilyticus</name>
    <dbReference type="NCBI Taxonomy" id="748831"/>
    <lineage>
        <taxon>Bacteria</taxon>
        <taxon>Pseudomonadati</taxon>
        <taxon>Verrucomicrobiota</taxon>
        <taxon>Verrucomicrobiia</taxon>
        <taxon>Verrucomicrobiales</taxon>
        <taxon>Verrucomicrobiaceae</taxon>
    </lineage>
</organism>
<keyword evidence="1" id="KW-0862">Zinc</keyword>
<evidence type="ECO:0000256" key="2">
    <source>
        <dbReference type="SAM" id="MobiDB-lite"/>
    </source>
</evidence>
<gene>
    <name evidence="4" type="ORF">BGE01nite_14430</name>
</gene>
<keyword evidence="1" id="KW-0863">Zinc-finger</keyword>
<dbReference type="PANTHER" id="PTHR38133:SF1">
    <property type="entry name" value="SLR1429 PROTEIN"/>
    <property type="match status" value="1"/>
</dbReference>
<dbReference type="AlphaFoldDB" id="A0A512M5Z4"/>
<keyword evidence="5" id="KW-1185">Reference proteome</keyword>
<feature type="region of interest" description="Disordered" evidence="2">
    <location>
        <begin position="238"/>
        <end position="274"/>
    </location>
</feature>
<evidence type="ECO:0000259" key="3">
    <source>
        <dbReference type="PROSITE" id="PS50966"/>
    </source>
</evidence>
<feature type="compositionally biased region" description="Basic residues" evidence="2">
    <location>
        <begin position="254"/>
        <end position="274"/>
    </location>
</feature>
<dbReference type="GO" id="GO:0008270">
    <property type="term" value="F:zinc ion binding"/>
    <property type="evidence" value="ECO:0007669"/>
    <property type="project" value="UniProtKB-KW"/>
</dbReference>
<comment type="caution">
    <text evidence="4">The sequence shown here is derived from an EMBL/GenBank/DDBJ whole genome shotgun (WGS) entry which is preliminary data.</text>
</comment>
<dbReference type="EMBL" id="BKAG01000008">
    <property type="protein sequence ID" value="GEP42152.1"/>
    <property type="molecule type" value="Genomic_DNA"/>
</dbReference>
<dbReference type="InterPro" id="IPR007527">
    <property type="entry name" value="Znf_SWIM"/>
</dbReference>
<feature type="compositionally biased region" description="Pro residues" evidence="2">
    <location>
        <begin position="244"/>
        <end position="253"/>
    </location>
</feature>
<reference evidence="4 5" key="1">
    <citation type="submission" date="2019-07" db="EMBL/GenBank/DDBJ databases">
        <title>Whole genome shotgun sequence of Brevifollis gellanilyticus NBRC 108608.</title>
        <authorList>
            <person name="Hosoyama A."/>
            <person name="Uohara A."/>
            <person name="Ohji S."/>
            <person name="Ichikawa N."/>
        </authorList>
    </citation>
    <scope>NUCLEOTIDE SEQUENCE [LARGE SCALE GENOMIC DNA]</scope>
    <source>
        <strain evidence="4 5">NBRC 108608</strain>
    </source>
</reference>
<dbReference type="PANTHER" id="PTHR38133">
    <property type="entry name" value="SLR1429 PROTEIN"/>
    <property type="match status" value="1"/>
</dbReference>
<sequence>MWWQYEDAQERKEKIQKQIAKRKKRGERFEALAAPAGKQKLCTTFWGQAWCRNLESYQDYETRLPRGRSYLRQGNVYNLEMEPQSIRAVVAGSELYETSVSIQALPKARWQEIVEASAGEVGSMLDLLAGRLGDGLMRVLTDTERGLFPKPKEIRFDCSCPDHADMCKHVAAVLYGVGVLLDTKPELLFTLRGVDQAELLSHASSATITDLSVGDGDLAGTDLSALFGIELGDLEVPVEEVVPTPTPEAPAPPAKKRATKKAVGQKRRKGPEAG</sequence>
<keyword evidence="1" id="KW-0479">Metal-binding</keyword>
<dbReference type="PROSITE" id="PS50966">
    <property type="entry name" value="ZF_SWIM"/>
    <property type="match status" value="1"/>
</dbReference>
<accession>A0A512M5Z4</accession>
<dbReference type="OrthoDB" id="188274at2"/>
<evidence type="ECO:0000256" key="1">
    <source>
        <dbReference type="PROSITE-ProRule" id="PRU00325"/>
    </source>
</evidence>
<proteinExistence type="predicted"/>
<dbReference type="Pfam" id="PF04434">
    <property type="entry name" value="SWIM"/>
    <property type="match status" value="1"/>
</dbReference>
<evidence type="ECO:0000313" key="5">
    <source>
        <dbReference type="Proteomes" id="UP000321577"/>
    </source>
</evidence>